<dbReference type="NCBIfam" id="NF001159">
    <property type="entry name" value="PRK00150.1-3"/>
    <property type="match status" value="1"/>
</dbReference>
<dbReference type="HAMAP" id="MF_00163">
    <property type="entry name" value="Pep_deformylase"/>
    <property type="match status" value="1"/>
</dbReference>
<dbReference type="GO" id="GO:0006412">
    <property type="term" value="P:translation"/>
    <property type="evidence" value="ECO:0007669"/>
    <property type="project" value="UniProtKB-UniRule"/>
</dbReference>
<evidence type="ECO:0000256" key="3">
    <source>
        <dbReference type="ARBA" id="ARBA00022801"/>
    </source>
</evidence>
<dbReference type="GO" id="GO:0042586">
    <property type="term" value="F:peptide deformylase activity"/>
    <property type="evidence" value="ECO:0007669"/>
    <property type="project" value="UniProtKB-UniRule"/>
</dbReference>
<dbReference type="EC" id="3.5.1.88" evidence="6"/>
<dbReference type="PIRSF" id="PIRSF004749">
    <property type="entry name" value="Pep_def"/>
    <property type="match status" value="1"/>
</dbReference>
<dbReference type="EMBL" id="DSXR01000128">
    <property type="protein sequence ID" value="HGS88557.1"/>
    <property type="molecule type" value="Genomic_DNA"/>
</dbReference>
<keyword evidence="2 6" id="KW-0479">Metal-binding</keyword>
<evidence type="ECO:0000256" key="6">
    <source>
        <dbReference type="HAMAP-Rule" id="MF_00163"/>
    </source>
</evidence>
<gene>
    <name evidence="6 7" type="primary">def</name>
    <name evidence="7" type="ORF">ENT17_13220</name>
</gene>
<feature type="binding site" evidence="6">
    <location>
        <position position="140"/>
    </location>
    <ligand>
        <name>Fe cation</name>
        <dbReference type="ChEBI" id="CHEBI:24875"/>
    </ligand>
</feature>
<feature type="active site" evidence="6">
    <location>
        <position position="141"/>
    </location>
</feature>
<dbReference type="GO" id="GO:0046872">
    <property type="term" value="F:metal ion binding"/>
    <property type="evidence" value="ECO:0007669"/>
    <property type="project" value="UniProtKB-KW"/>
</dbReference>
<evidence type="ECO:0000313" key="7">
    <source>
        <dbReference type="EMBL" id="HGS88557.1"/>
    </source>
</evidence>
<comment type="catalytic activity">
    <reaction evidence="6">
        <text>N-terminal N-formyl-L-methionyl-[peptide] + H2O = N-terminal L-methionyl-[peptide] + formate</text>
        <dbReference type="Rhea" id="RHEA:24420"/>
        <dbReference type="Rhea" id="RHEA-COMP:10639"/>
        <dbReference type="Rhea" id="RHEA-COMP:10640"/>
        <dbReference type="ChEBI" id="CHEBI:15377"/>
        <dbReference type="ChEBI" id="CHEBI:15740"/>
        <dbReference type="ChEBI" id="CHEBI:49298"/>
        <dbReference type="ChEBI" id="CHEBI:64731"/>
        <dbReference type="EC" id="3.5.1.88"/>
    </reaction>
</comment>
<sequence>MAVREIVTVPDEVLRRKARKVTVFDANLQKLIDDMVETMREAPGVGLAAPQVGISERLIVVEYAEDDEEENAPKKLFVVANPEIVKASPETEKGIEGCLSIPGLVGEVERPLQVVIRGQNRRGQPVRIKAKGWLARIFQHEIDHLEGILFTDRATRVWKPTPEEEANLLD</sequence>
<comment type="function">
    <text evidence="6">Removes the formyl group from the N-terminal Met of newly synthesized proteins. Requires at least a dipeptide for an efficient rate of reaction. N-terminal L-methionine is a prerequisite for activity but the enzyme has broad specificity at other positions.</text>
</comment>
<feature type="binding site" evidence="6">
    <location>
        <position position="144"/>
    </location>
    <ligand>
        <name>Fe cation</name>
        <dbReference type="ChEBI" id="CHEBI:24875"/>
    </ligand>
</feature>
<dbReference type="PANTHER" id="PTHR10458">
    <property type="entry name" value="PEPTIDE DEFORMYLASE"/>
    <property type="match status" value="1"/>
</dbReference>
<dbReference type="SUPFAM" id="SSF56420">
    <property type="entry name" value="Peptide deformylase"/>
    <property type="match status" value="1"/>
</dbReference>
<dbReference type="PANTHER" id="PTHR10458:SF22">
    <property type="entry name" value="PEPTIDE DEFORMYLASE"/>
    <property type="match status" value="1"/>
</dbReference>
<comment type="cofactor">
    <cofactor evidence="6">
        <name>Fe(2+)</name>
        <dbReference type="ChEBI" id="CHEBI:29033"/>
    </cofactor>
    <text evidence="6">Binds 1 Fe(2+) ion.</text>
</comment>
<evidence type="ECO:0000256" key="2">
    <source>
        <dbReference type="ARBA" id="ARBA00022723"/>
    </source>
</evidence>
<proteinExistence type="inferred from homology"/>
<accession>A0A7C4L1E5</accession>
<dbReference type="CDD" id="cd00487">
    <property type="entry name" value="Pep_deformylase"/>
    <property type="match status" value="1"/>
</dbReference>
<comment type="similarity">
    <text evidence="1 6">Belongs to the polypeptide deformylase family.</text>
</comment>
<dbReference type="InterPro" id="IPR036821">
    <property type="entry name" value="Peptide_deformylase_sf"/>
</dbReference>
<dbReference type="NCBIfam" id="TIGR00079">
    <property type="entry name" value="pept_deformyl"/>
    <property type="match status" value="1"/>
</dbReference>
<organism evidence="7">
    <name type="scientific">Bellilinea caldifistulae</name>
    <dbReference type="NCBI Taxonomy" id="360411"/>
    <lineage>
        <taxon>Bacteria</taxon>
        <taxon>Bacillati</taxon>
        <taxon>Chloroflexota</taxon>
        <taxon>Anaerolineae</taxon>
        <taxon>Anaerolineales</taxon>
        <taxon>Anaerolineaceae</taxon>
        <taxon>Bellilinea</taxon>
    </lineage>
</organism>
<protein>
    <recommendedName>
        <fullName evidence="6">Peptide deformylase</fullName>
        <shortName evidence="6">PDF</shortName>
        <ecNumber evidence="6">3.5.1.88</ecNumber>
    </recommendedName>
    <alternativeName>
        <fullName evidence="6">Polypeptide deformylase</fullName>
    </alternativeName>
</protein>
<dbReference type="Gene3D" id="3.90.45.10">
    <property type="entry name" value="Peptide deformylase"/>
    <property type="match status" value="1"/>
</dbReference>
<dbReference type="Pfam" id="PF01327">
    <property type="entry name" value="Pep_deformylase"/>
    <property type="match status" value="1"/>
</dbReference>
<keyword evidence="4 6" id="KW-0648">Protein biosynthesis</keyword>
<evidence type="ECO:0000256" key="4">
    <source>
        <dbReference type="ARBA" id="ARBA00022917"/>
    </source>
</evidence>
<reference evidence="7" key="1">
    <citation type="journal article" date="2020" name="mSystems">
        <title>Genome- and Community-Level Interaction Insights into Carbon Utilization and Element Cycling Functions of Hydrothermarchaeota in Hydrothermal Sediment.</title>
        <authorList>
            <person name="Zhou Z."/>
            <person name="Liu Y."/>
            <person name="Xu W."/>
            <person name="Pan J."/>
            <person name="Luo Z.H."/>
            <person name="Li M."/>
        </authorList>
    </citation>
    <scope>NUCLEOTIDE SEQUENCE [LARGE SCALE GENOMIC DNA]</scope>
    <source>
        <strain evidence="7">SpSt-556</strain>
    </source>
</reference>
<comment type="caution">
    <text evidence="7">The sequence shown here is derived from an EMBL/GenBank/DDBJ whole genome shotgun (WGS) entry which is preliminary data.</text>
</comment>
<feature type="binding site" evidence="6">
    <location>
        <position position="98"/>
    </location>
    <ligand>
        <name>Fe cation</name>
        <dbReference type="ChEBI" id="CHEBI:24875"/>
    </ligand>
</feature>
<dbReference type="InterPro" id="IPR023635">
    <property type="entry name" value="Peptide_deformylase"/>
</dbReference>
<keyword evidence="3 6" id="KW-0378">Hydrolase</keyword>
<evidence type="ECO:0000256" key="5">
    <source>
        <dbReference type="ARBA" id="ARBA00023004"/>
    </source>
</evidence>
<dbReference type="PRINTS" id="PR01576">
    <property type="entry name" value="PDEFORMYLASE"/>
</dbReference>
<evidence type="ECO:0000256" key="1">
    <source>
        <dbReference type="ARBA" id="ARBA00010759"/>
    </source>
</evidence>
<dbReference type="AlphaFoldDB" id="A0A7C4L1E5"/>
<keyword evidence="5 6" id="KW-0408">Iron</keyword>
<dbReference type="FunFam" id="3.90.45.10:FF:000005">
    <property type="entry name" value="Peptide deformylase"/>
    <property type="match status" value="1"/>
</dbReference>
<name>A0A7C4L1E5_9CHLR</name>